<keyword evidence="1" id="KW-0732">Signal</keyword>
<dbReference type="OrthoDB" id="9797664at2"/>
<feature type="chain" id="PRO_5015781070" description="SMP-30/Gluconolactonase/LRE-like region domain-containing protein" evidence="1">
    <location>
        <begin position="26"/>
        <end position="637"/>
    </location>
</feature>
<evidence type="ECO:0000313" key="2">
    <source>
        <dbReference type="EMBL" id="PSW14663.1"/>
    </source>
</evidence>
<evidence type="ECO:0000313" key="3">
    <source>
        <dbReference type="Proteomes" id="UP000241346"/>
    </source>
</evidence>
<proteinExistence type="predicted"/>
<dbReference type="RefSeq" id="WP_107297903.1">
    <property type="nucleotide sequence ID" value="NZ_PYMB01000002.1"/>
</dbReference>
<dbReference type="EMBL" id="PYMB01000002">
    <property type="protein sequence ID" value="PSW14663.1"/>
    <property type="molecule type" value="Genomic_DNA"/>
</dbReference>
<dbReference type="Proteomes" id="UP000241346">
    <property type="component" value="Unassembled WGS sequence"/>
</dbReference>
<reference evidence="2 3" key="1">
    <citation type="submission" date="2018-03" db="EMBL/GenBank/DDBJ databases">
        <title>Whole genome sequencing of Histamine producing bacteria.</title>
        <authorList>
            <person name="Butler K."/>
        </authorList>
    </citation>
    <scope>NUCLEOTIDE SEQUENCE [LARGE SCALE GENOMIC DNA]</scope>
    <source>
        <strain evidence="2 3">DSM 19138</strain>
    </source>
</reference>
<evidence type="ECO:0000256" key="1">
    <source>
        <dbReference type="SAM" id="SignalP"/>
    </source>
</evidence>
<dbReference type="SUPFAM" id="SSF63829">
    <property type="entry name" value="Calcium-dependent phosphotriesterase"/>
    <property type="match status" value="1"/>
</dbReference>
<evidence type="ECO:0008006" key="4">
    <source>
        <dbReference type="Google" id="ProtNLM"/>
    </source>
</evidence>
<gene>
    <name evidence="2" type="ORF">C9J01_09600</name>
</gene>
<organism evidence="2 3">
    <name type="scientific">Photobacterium rosenbergii</name>
    <dbReference type="NCBI Taxonomy" id="294936"/>
    <lineage>
        <taxon>Bacteria</taxon>
        <taxon>Pseudomonadati</taxon>
        <taxon>Pseudomonadota</taxon>
        <taxon>Gammaproteobacteria</taxon>
        <taxon>Vibrionales</taxon>
        <taxon>Vibrionaceae</taxon>
        <taxon>Photobacterium</taxon>
    </lineage>
</organism>
<protein>
    <recommendedName>
        <fullName evidence="4">SMP-30/Gluconolactonase/LRE-like region domain-containing protein</fullName>
    </recommendedName>
</protein>
<accession>A0A2T3NI82</accession>
<dbReference type="AlphaFoldDB" id="A0A2T3NI82"/>
<feature type="signal peptide" evidence="1">
    <location>
        <begin position="1"/>
        <end position="25"/>
    </location>
</feature>
<sequence length="637" mass="70284">MAISYKTLSKVALGVGLGLAANAYAISPPADQLLPPARTANLFALEVDCECVLEITPQKVITKKITEQDILEVLNESGAMFEDISFDNKAIVALPDGSIIFGVEAYQPYIGDEDFLLKHDHYGELSILVTSQDAMDVNDNVAPDFEGLVMGVDGKLYVGEDGSDDVLKVDPVTGDVYRFVKKEAFEALGDGFIFDIQPAISADERYIYLASDDTPNVVYRIPYVYGAGTPEIHAKGPGVNPHELSKDNTLYIVNNKKNPPLSYERYYPGNYYAPFKPANIDGTFTLTFVEDTYYEPEQITTDPIPWDASPYLVASIIKQALYEPVKIMGRGTIGTPWTFNDPEGYRLESVNSYGLQYAVAELSKEQEPDDDSSPKEAVEGQNHIEALGTDAYYGRIELQVNVQVISGSSTDIGDSEVNIGYLNIKVGDSPETVKDKLVKKTHLGEGDVQVKGTGTIKSPWIFIFGGDYKYKEVEFNILNDNYDKIKPEEILTGTLKDARAFDDPDGFMTRRDNGDITLADDAGAHFIYNIDKNGYVSTLITEWELVVANKGRVDMEGGLAYDQDGNLFASNHNSFDGDGEQGGNVFKITPYGYISIWIDAEDITAVTYGEENDVEIEGIAFEHGIKNNGEPEYPYHL</sequence>
<name>A0A2T3NI82_9GAMM</name>
<comment type="caution">
    <text evidence="2">The sequence shown here is derived from an EMBL/GenBank/DDBJ whole genome shotgun (WGS) entry which is preliminary data.</text>
</comment>